<dbReference type="AlphaFoldDB" id="A0AAV3RZU0"/>
<proteinExistence type="predicted"/>
<comment type="caution">
    <text evidence="1">The sequence shown here is derived from an EMBL/GenBank/DDBJ whole genome shotgun (WGS) entry which is preliminary data.</text>
</comment>
<dbReference type="EMBL" id="BAABME010013727">
    <property type="protein sequence ID" value="GAA0186464.1"/>
    <property type="molecule type" value="Genomic_DNA"/>
</dbReference>
<name>A0AAV3RZU0_LITER</name>
<dbReference type="Proteomes" id="UP001454036">
    <property type="component" value="Unassembled WGS sequence"/>
</dbReference>
<sequence length="94" mass="11052">MNKMKDISEPAHRWIEENAKARDKPLITMLELIRSKIINKIKDRYLAISKTPGPLCVKIKRILDVHIDECVGYTYIWNGRNRFQVKAHAEQYSV</sequence>
<accession>A0AAV3RZU0</accession>
<evidence type="ECO:0000313" key="2">
    <source>
        <dbReference type="Proteomes" id="UP001454036"/>
    </source>
</evidence>
<evidence type="ECO:0000313" key="1">
    <source>
        <dbReference type="EMBL" id="GAA0186464.1"/>
    </source>
</evidence>
<protein>
    <submittedName>
        <fullName evidence="1">Uncharacterized protein</fullName>
    </submittedName>
</protein>
<organism evidence="1 2">
    <name type="scientific">Lithospermum erythrorhizon</name>
    <name type="common">Purple gromwell</name>
    <name type="synonym">Lithospermum officinale var. erythrorhizon</name>
    <dbReference type="NCBI Taxonomy" id="34254"/>
    <lineage>
        <taxon>Eukaryota</taxon>
        <taxon>Viridiplantae</taxon>
        <taxon>Streptophyta</taxon>
        <taxon>Embryophyta</taxon>
        <taxon>Tracheophyta</taxon>
        <taxon>Spermatophyta</taxon>
        <taxon>Magnoliopsida</taxon>
        <taxon>eudicotyledons</taxon>
        <taxon>Gunneridae</taxon>
        <taxon>Pentapetalae</taxon>
        <taxon>asterids</taxon>
        <taxon>lamiids</taxon>
        <taxon>Boraginales</taxon>
        <taxon>Boraginaceae</taxon>
        <taxon>Boraginoideae</taxon>
        <taxon>Lithospermeae</taxon>
        <taxon>Lithospermum</taxon>
    </lineage>
</organism>
<gene>
    <name evidence="1" type="ORF">LIER_33752</name>
</gene>
<keyword evidence="2" id="KW-1185">Reference proteome</keyword>
<reference evidence="1 2" key="1">
    <citation type="submission" date="2024-01" db="EMBL/GenBank/DDBJ databases">
        <title>The complete chloroplast genome sequence of Lithospermum erythrorhizon: insights into the phylogenetic relationship among Boraginaceae species and the maternal lineages of purple gromwells.</title>
        <authorList>
            <person name="Okada T."/>
            <person name="Watanabe K."/>
        </authorList>
    </citation>
    <scope>NUCLEOTIDE SEQUENCE [LARGE SCALE GENOMIC DNA]</scope>
</reference>